<keyword evidence="1" id="KW-0472">Membrane</keyword>
<proteinExistence type="predicted"/>
<dbReference type="EMBL" id="CP126969">
    <property type="protein sequence ID" value="WIM66888.1"/>
    <property type="molecule type" value="Genomic_DNA"/>
</dbReference>
<organism evidence="2 3">
    <name type="scientific">Corynebacterium breve</name>
    <dbReference type="NCBI Taxonomy" id="3049799"/>
    <lineage>
        <taxon>Bacteria</taxon>
        <taxon>Bacillati</taxon>
        <taxon>Actinomycetota</taxon>
        <taxon>Actinomycetes</taxon>
        <taxon>Mycobacteriales</taxon>
        <taxon>Corynebacteriaceae</taxon>
        <taxon>Corynebacterium</taxon>
    </lineage>
</organism>
<keyword evidence="1" id="KW-0812">Transmembrane</keyword>
<evidence type="ECO:0000313" key="3">
    <source>
        <dbReference type="Proteomes" id="UP001225598"/>
    </source>
</evidence>
<reference evidence="2 3" key="1">
    <citation type="submission" date="2023-05" db="EMBL/GenBank/DDBJ databases">
        <title>Corynebacterium suedekumii sp. nov. and Corynebacterium breve sp. nov. isolated from raw cow's milk.</title>
        <authorList>
            <person name="Baer M.K."/>
            <person name="Mehl L."/>
            <person name="Hellmuth R."/>
            <person name="Marke G."/>
            <person name="Lipski A."/>
        </authorList>
    </citation>
    <scope>NUCLEOTIDE SEQUENCE [LARGE SCALE GENOMIC DNA]</scope>
    <source>
        <strain evidence="2 3">R4</strain>
    </source>
</reference>
<name>A0ABY8VF50_9CORY</name>
<feature type="transmembrane region" description="Helical" evidence="1">
    <location>
        <begin position="6"/>
        <end position="24"/>
    </location>
</feature>
<feature type="transmembrane region" description="Helical" evidence="1">
    <location>
        <begin position="60"/>
        <end position="84"/>
    </location>
</feature>
<accession>A0ABY8VF50</accession>
<keyword evidence="1" id="KW-1133">Transmembrane helix</keyword>
<dbReference type="InterPro" id="IPR025962">
    <property type="entry name" value="SdpI/YhfL"/>
</dbReference>
<evidence type="ECO:0000256" key="1">
    <source>
        <dbReference type="SAM" id="Phobius"/>
    </source>
</evidence>
<feature type="transmembrane region" description="Helical" evidence="1">
    <location>
        <begin position="90"/>
        <end position="108"/>
    </location>
</feature>
<evidence type="ECO:0000313" key="2">
    <source>
        <dbReference type="EMBL" id="WIM66888.1"/>
    </source>
</evidence>
<dbReference type="Pfam" id="PF13630">
    <property type="entry name" value="SdpI"/>
    <property type="match status" value="1"/>
</dbReference>
<dbReference type="RefSeq" id="WP_284823598.1">
    <property type="nucleotide sequence ID" value="NZ_CP126969.1"/>
</dbReference>
<protein>
    <submittedName>
        <fullName evidence="2">SdpI family protein</fullName>
    </submittedName>
</protein>
<keyword evidence="3" id="KW-1185">Reference proteome</keyword>
<sequence>MGGYISLTLGLAIVTVVAFLMASASKRGTLDRNGAIGLRTRNTLKSDQAWHAGHQAAAPYLLAAGIVGTVGVIFAAAFPIVGVADAAEPASLLIPGIALAIQVSVLLWSTRVADRATLDA</sequence>
<gene>
    <name evidence="2" type="ORF">QP027_07040</name>
</gene>
<dbReference type="Proteomes" id="UP001225598">
    <property type="component" value="Chromosome"/>
</dbReference>